<keyword evidence="2" id="KW-0812">Transmembrane</keyword>
<keyword evidence="2" id="KW-0472">Membrane</keyword>
<reference evidence="3 4" key="1">
    <citation type="submission" date="2020-05" db="EMBL/GenBank/DDBJ databases">
        <title>Draft genome sequence of Clostridium cochlearium strain AGROS13 isolated from a sheep dairy farm in New Zealand.</title>
        <authorList>
            <person name="Gupta T.B."/>
            <person name="Jauregui R."/>
            <person name="Risson A.N."/>
            <person name="Brightwell G."/>
            <person name="Maclean P."/>
        </authorList>
    </citation>
    <scope>NUCLEOTIDE SEQUENCE [LARGE SCALE GENOMIC DNA]</scope>
    <source>
        <strain evidence="3 4">AGROS13</strain>
    </source>
</reference>
<feature type="region of interest" description="Disordered" evidence="1">
    <location>
        <begin position="194"/>
        <end position="230"/>
    </location>
</feature>
<evidence type="ECO:0000313" key="3">
    <source>
        <dbReference type="EMBL" id="NOH16247.1"/>
    </source>
</evidence>
<name>A0A7Y4DDE8_CLOCO</name>
<dbReference type="RefSeq" id="WP_171303477.1">
    <property type="nucleotide sequence ID" value="NZ_JABFIF010000013.1"/>
</dbReference>
<gene>
    <name evidence="3" type="ORF">HMJ28_07610</name>
</gene>
<evidence type="ECO:0000256" key="2">
    <source>
        <dbReference type="SAM" id="Phobius"/>
    </source>
</evidence>
<accession>A0A7Y4DDE8</accession>
<dbReference type="AlphaFoldDB" id="A0A7Y4DDE8"/>
<evidence type="ECO:0000256" key="1">
    <source>
        <dbReference type="SAM" id="MobiDB-lite"/>
    </source>
</evidence>
<feature type="compositionally biased region" description="Basic and acidic residues" evidence="1">
    <location>
        <begin position="195"/>
        <end position="213"/>
    </location>
</feature>
<feature type="compositionally biased region" description="Low complexity" evidence="1">
    <location>
        <begin position="214"/>
        <end position="230"/>
    </location>
</feature>
<feature type="transmembrane region" description="Helical" evidence="2">
    <location>
        <begin position="7"/>
        <end position="27"/>
    </location>
</feature>
<comment type="caution">
    <text evidence="3">The sequence shown here is derived from an EMBL/GenBank/DDBJ whole genome shotgun (WGS) entry which is preliminary data.</text>
</comment>
<proteinExistence type="predicted"/>
<keyword evidence="2" id="KW-1133">Transmembrane helix</keyword>
<protein>
    <submittedName>
        <fullName evidence="3">Uncharacterized protein</fullName>
    </submittedName>
</protein>
<dbReference type="EMBL" id="JABFIF010000013">
    <property type="protein sequence ID" value="NOH16247.1"/>
    <property type="molecule type" value="Genomic_DNA"/>
</dbReference>
<organism evidence="3 4">
    <name type="scientific">Clostridium cochlearium</name>
    <dbReference type="NCBI Taxonomy" id="1494"/>
    <lineage>
        <taxon>Bacteria</taxon>
        <taxon>Bacillati</taxon>
        <taxon>Bacillota</taxon>
        <taxon>Clostridia</taxon>
        <taxon>Eubacteriales</taxon>
        <taxon>Clostridiaceae</taxon>
        <taxon>Clostridium</taxon>
    </lineage>
</organism>
<evidence type="ECO:0000313" key="4">
    <source>
        <dbReference type="Proteomes" id="UP000528432"/>
    </source>
</evidence>
<dbReference type="Proteomes" id="UP000528432">
    <property type="component" value="Unassembled WGS sequence"/>
</dbReference>
<sequence length="324" mass="35557">MKKIGKILLSILLIFIIICVVGVKFMFNKNDYKKGDSSSLKAIDKVRKAEKSGGTVSLSSEELNNIFSIIYKNKKQIGNITINIPQAFLEKDYGGVKIPVVYKNKEFILSSKGKVSVESGNVIYKPDYFKIGKMKVSKKLVLDKLNNFKGKGISLSEDNIKIDKKAIPFSIKDLSIKDSVLTISMDKLPKNTLFNKDHSDKIESSNKGEKDKNINNSTGNTNSNKNSQNKDNQARINALSNIGGQLANASASAGSAKGQQIIGIMISTVNKMMSNPNYNYLQDAASAKSIYSTLSAKEKEALKKALYSNVDTSNVNQLKSTFGI</sequence>